<feature type="compositionally biased region" description="Pro residues" evidence="1">
    <location>
        <begin position="110"/>
        <end position="119"/>
    </location>
</feature>
<protein>
    <submittedName>
        <fullName evidence="2">Uncharacterized protein</fullName>
    </submittedName>
</protein>
<dbReference type="SUPFAM" id="SSF49899">
    <property type="entry name" value="Concanavalin A-like lectins/glucanases"/>
    <property type="match status" value="1"/>
</dbReference>
<dbReference type="OrthoDB" id="6382558at2759"/>
<dbReference type="PANTHER" id="PTHR24637:SF421">
    <property type="entry name" value="CUTICLE COLLAGEN DPY-2"/>
    <property type="match status" value="1"/>
</dbReference>
<feature type="region of interest" description="Disordered" evidence="1">
    <location>
        <begin position="108"/>
        <end position="139"/>
    </location>
</feature>
<evidence type="ECO:0000313" key="2">
    <source>
        <dbReference type="EMBL" id="CAD7283493.1"/>
    </source>
</evidence>
<dbReference type="Proteomes" id="UP000678499">
    <property type="component" value="Unassembled WGS sequence"/>
</dbReference>
<organism evidence="2">
    <name type="scientific">Notodromas monacha</name>
    <dbReference type="NCBI Taxonomy" id="399045"/>
    <lineage>
        <taxon>Eukaryota</taxon>
        <taxon>Metazoa</taxon>
        <taxon>Ecdysozoa</taxon>
        <taxon>Arthropoda</taxon>
        <taxon>Crustacea</taxon>
        <taxon>Oligostraca</taxon>
        <taxon>Ostracoda</taxon>
        <taxon>Podocopa</taxon>
        <taxon>Podocopida</taxon>
        <taxon>Cypridocopina</taxon>
        <taxon>Cypridoidea</taxon>
        <taxon>Cyprididae</taxon>
        <taxon>Notodromas</taxon>
    </lineage>
</organism>
<dbReference type="InterPro" id="IPR013320">
    <property type="entry name" value="ConA-like_dom_sf"/>
</dbReference>
<dbReference type="InterPro" id="IPR008160">
    <property type="entry name" value="Collagen"/>
</dbReference>
<name>A0A7R9BZQ0_9CRUS</name>
<gene>
    <name evidence="2" type="ORF">NMOB1V02_LOCUS11108</name>
</gene>
<accession>A0A7R9BZQ0</accession>
<dbReference type="EMBL" id="CAJPEX010005511">
    <property type="protein sequence ID" value="CAG0923645.1"/>
    <property type="molecule type" value="Genomic_DNA"/>
</dbReference>
<proteinExistence type="predicted"/>
<dbReference type="EMBL" id="OA887548">
    <property type="protein sequence ID" value="CAD7283493.1"/>
    <property type="molecule type" value="Genomic_DNA"/>
</dbReference>
<evidence type="ECO:0000256" key="1">
    <source>
        <dbReference type="SAM" id="MobiDB-lite"/>
    </source>
</evidence>
<sequence>MAFYVKGDSVTLIVDCGTPSTQPLPRRSADLENPPAISNSGIILIGQQLMDVRYFSGALQQVYIVPTPQAAYEMCSVYSPDCDKPLVYLAADFLSSSAGMQEKLLAPELLVPPPPPPSSSAPRLNGSEDSSVDGLESAADGVNRSTEYNYYGLMGPPGPRGYPGAPGDPGLPGPKGDPGRDGVAGTSGIAGPPGHVFMIPANNFVGTIIASFLQMAMRGPVGPMGLTGLPGDVGPPGVEGQKGETGEMGEQVDWFFEVIEIGAQRFERSHGDARKGGAKRKTRQRWPFSVVTGGTNNNNNNEENKSAALDDRIPLEVEDSVVQRHVCTPLAK</sequence>
<dbReference type="Gene3D" id="2.60.120.200">
    <property type="match status" value="1"/>
</dbReference>
<dbReference type="Pfam" id="PF01391">
    <property type="entry name" value="Collagen"/>
    <property type="match status" value="1"/>
</dbReference>
<dbReference type="PANTHER" id="PTHR24637">
    <property type="entry name" value="COLLAGEN"/>
    <property type="match status" value="1"/>
</dbReference>
<dbReference type="AlphaFoldDB" id="A0A7R9BZQ0"/>
<feature type="region of interest" description="Disordered" evidence="1">
    <location>
        <begin position="289"/>
        <end position="311"/>
    </location>
</feature>
<keyword evidence="3" id="KW-1185">Reference proteome</keyword>
<feature type="region of interest" description="Disordered" evidence="1">
    <location>
        <begin position="153"/>
        <end position="188"/>
    </location>
</feature>
<evidence type="ECO:0000313" key="3">
    <source>
        <dbReference type="Proteomes" id="UP000678499"/>
    </source>
</evidence>
<reference evidence="2" key="1">
    <citation type="submission" date="2020-11" db="EMBL/GenBank/DDBJ databases">
        <authorList>
            <person name="Tran Van P."/>
        </authorList>
    </citation>
    <scope>NUCLEOTIDE SEQUENCE</scope>
</reference>
<feature type="compositionally biased region" description="Basic and acidic residues" evidence="1">
    <location>
        <begin position="302"/>
        <end position="311"/>
    </location>
</feature>